<comment type="similarity">
    <text evidence="2 4">Belongs to the class-IV pyridoxal-phosphate-dependent aminotransferase family.</text>
</comment>
<dbReference type="PANTHER" id="PTHR42743:SF11">
    <property type="entry name" value="AMINODEOXYCHORISMATE LYASE"/>
    <property type="match status" value="1"/>
</dbReference>
<evidence type="ECO:0000313" key="7">
    <source>
        <dbReference type="Proteomes" id="UP001500957"/>
    </source>
</evidence>
<dbReference type="RefSeq" id="WP_344606356.1">
    <property type="nucleotide sequence ID" value="NZ_BAAAHE010000026.1"/>
</dbReference>
<dbReference type="SUPFAM" id="SSF56752">
    <property type="entry name" value="D-aminoacid aminotransferase-like PLP-dependent enzymes"/>
    <property type="match status" value="1"/>
</dbReference>
<dbReference type="InterPro" id="IPR018300">
    <property type="entry name" value="Aminotrans_IV_CS"/>
</dbReference>
<dbReference type="InterPro" id="IPR001544">
    <property type="entry name" value="Aminotrans_IV"/>
</dbReference>
<evidence type="ECO:0000313" key="6">
    <source>
        <dbReference type="EMBL" id="GAA0625613.1"/>
    </source>
</evidence>
<evidence type="ECO:0000256" key="5">
    <source>
        <dbReference type="RuleBase" id="RU004516"/>
    </source>
</evidence>
<organism evidence="6 7">
    <name type="scientific">Sporichthya brevicatena</name>
    <dbReference type="NCBI Taxonomy" id="171442"/>
    <lineage>
        <taxon>Bacteria</taxon>
        <taxon>Bacillati</taxon>
        <taxon>Actinomycetota</taxon>
        <taxon>Actinomycetes</taxon>
        <taxon>Sporichthyales</taxon>
        <taxon>Sporichthyaceae</taxon>
        <taxon>Sporichthya</taxon>
    </lineage>
</organism>
<dbReference type="InterPro" id="IPR043131">
    <property type="entry name" value="BCAT-like_N"/>
</dbReference>
<proteinExistence type="inferred from homology"/>
<evidence type="ECO:0000256" key="2">
    <source>
        <dbReference type="ARBA" id="ARBA00009320"/>
    </source>
</evidence>
<accession>A0ABP3S418</accession>
<sequence length="275" mass="28344">MKVWVNGAMVDRDAATVSVFDHGFTVGDGVFETTKVVDGTPFALTRHLTRLAASATAMGLPVPDDTVVRTAVADVCAQLGSNPGRVRITLTGGEAPLGSGRGDAEPTLVVAASPMSPWPPTESVVVVPWVRNERSAVAGVKTTSYGDNVVALAHAHSAGAGEALFANTIGELCEGTATNVFVVHDGVVRTPPLTSGCLAGVTRALVLAWCPEVREERLTPADLDTADEVFVTSSTRDVQGVAAVNGRQLPTAPGPVTTAIAEVFARNAANDPDPI</sequence>
<gene>
    <name evidence="6" type="ORF">GCM10009547_31130</name>
</gene>
<keyword evidence="6" id="KW-0456">Lyase</keyword>
<dbReference type="Gene3D" id="3.30.470.10">
    <property type="match status" value="1"/>
</dbReference>
<keyword evidence="7" id="KW-1185">Reference proteome</keyword>
<dbReference type="Pfam" id="PF01063">
    <property type="entry name" value="Aminotran_4"/>
    <property type="match status" value="1"/>
</dbReference>
<evidence type="ECO:0000256" key="3">
    <source>
        <dbReference type="ARBA" id="ARBA00022898"/>
    </source>
</evidence>
<name>A0ABP3S418_9ACTN</name>
<evidence type="ECO:0000256" key="4">
    <source>
        <dbReference type="RuleBase" id="RU004106"/>
    </source>
</evidence>
<dbReference type="InterPro" id="IPR043132">
    <property type="entry name" value="BCAT-like_C"/>
</dbReference>
<reference evidence="7" key="1">
    <citation type="journal article" date="2019" name="Int. J. Syst. Evol. Microbiol.">
        <title>The Global Catalogue of Microorganisms (GCM) 10K type strain sequencing project: providing services to taxonomists for standard genome sequencing and annotation.</title>
        <authorList>
            <consortium name="The Broad Institute Genomics Platform"/>
            <consortium name="The Broad Institute Genome Sequencing Center for Infectious Disease"/>
            <person name="Wu L."/>
            <person name="Ma J."/>
        </authorList>
    </citation>
    <scope>NUCLEOTIDE SEQUENCE [LARGE SCALE GENOMIC DNA]</scope>
    <source>
        <strain evidence="7">JCM 10671</strain>
    </source>
</reference>
<keyword evidence="3 5" id="KW-0663">Pyridoxal phosphate</keyword>
<dbReference type="InterPro" id="IPR036038">
    <property type="entry name" value="Aminotransferase-like"/>
</dbReference>
<comment type="caution">
    <text evidence="6">The sequence shown here is derived from an EMBL/GenBank/DDBJ whole genome shotgun (WGS) entry which is preliminary data.</text>
</comment>
<dbReference type="InterPro" id="IPR050571">
    <property type="entry name" value="Class-IV_PLP-Dep_Aminotrnsfr"/>
</dbReference>
<dbReference type="PANTHER" id="PTHR42743">
    <property type="entry name" value="AMINO-ACID AMINOTRANSFERASE"/>
    <property type="match status" value="1"/>
</dbReference>
<comment type="cofactor">
    <cofactor evidence="1 5">
        <name>pyridoxal 5'-phosphate</name>
        <dbReference type="ChEBI" id="CHEBI:597326"/>
    </cofactor>
</comment>
<dbReference type="EMBL" id="BAAAHE010000026">
    <property type="protein sequence ID" value="GAA0625613.1"/>
    <property type="molecule type" value="Genomic_DNA"/>
</dbReference>
<dbReference type="PROSITE" id="PS00770">
    <property type="entry name" value="AA_TRANSFER_CLASS_4"/>
    <property type="match status" value="1"/>
</dbReference>
<dbReference type="Gene3D" id="3.20.10.10">
    <property type="entry name" value="D-amino Acid Aminotransferase, subunit A, domain 2"/>
    <property type="match status" value="1"/>
</dbReference>
<protein>
    <submittedName>
        <fullName evidence="6">Aminodeoxychorismate lyase</fullName>
    </submittedName>
</protein>
<dbReference type="GO" id="GO:0016829">
    <property type="term" value="F:lyase activity"/>
    <property type="evidence" value="ECO:0007669"/>
    <property type="project" value="UniProtKB-KW"/>
</dbReference>
<evidence type="ECO:0000256" key="1">
    <source>
        <dbReference type="ARBA" id="ARBA00001933"/>
    </source>
</evidence>
<dbReference type="Proteomes" id="UP001500957">
    <property type="component" value="Unassembled WGS sequence"/>
</dbReference>